<dbReference type="AlphaFoldDB" id="A0A1I7MKH2"/>
<proteinExistence type="predicted"/>
<name>A0A1I7MKH2_9MICC</name>
<dbReference type="InterPro" id="IPR029058">
    <property type="entry name" value="AB_hydrolase_fold"/>
</dbReference>
<sequence length="349" mass="37855">MRTPSRPAAPLPIRLRDRILVPHAPRDTSLITGHPARTPERLMVQVPDPVSGEPTPLAVWHYTPESTADHLAPSAPLVMVHGFRGDHHGLALIADCLPDLELYLPELPGFGHSPAFPQAEHSVENYAAVVGKAMTQLGVIPDDGTHRHGASRPTLVGHSFGSVVASHLAAQSPSRWEGLALLNPICEPALRADGSVFERVLARVAQGYYEVSAAVPERLGMALLGSPVVVWITGTVMTKTQDRRTLAYLHDQHHQYFSAFDTRQVLVESYRASTSGTVLDVADQLELPVLLVAGAQDELGSVAGQEHLAERVGEVSPSVRLEMLNGVGHLVHYERAPQTARLLQEFVTR</sequence>
<dbReference type="OrthoDB" id="5195507at2"/>
<dbReference type="EMBL" id="FPCG01000004">
    <property type="protein sequence ID" value="SFV22349.1"/>
    <property type="molecule type" value="Genomic_DNA"/>
</dbReference>
<dbReference type="PANTHER" id="PTHR43798:SF33">
    <property type="entry name" value="HYDROLASE, PUTATIVE (AFU_ORTHOLOGUE AFUA_2G14860)-RELATED"/>
    <property type="match status" value="1"/>
</dbReference>
<accession>A0A1I7MKH2</accession>
<evidence type="ECO:0000313" key="2">
    <source>
        <dbReference type="EMBL" id="SFV22349.1"/>
    </source>
</evidence>
<dbReference type="InterPro" id="IPR022742">
    <property type="entry name" value="Hydrolase_4"/>
</dbReference>
<dbReference type="PANTHER" id="PTHR43798">
    <property type="entry name" value="MONOACYLGLYCEROL LIPASE"/>
    <property type="match status" value="1"/>
</dbReference>
<evidence type="ECO:0000313" key="3">
    <source>
        <dbReference type="Proteomes" id="UP000198881"/>
    </source>
</evidence>
<dbReference type="Proteomes" id="UP000198881">
    <property type="component" value="Unassembled WGS sequence"/>
</dbReference>
<dbReference type="Gene3D" id="3.40.50.1820">
    <property type="entry name" value="alpha/beta hydrolase"/>
    <property type="match status" value="1"/>
</dbReference>
<protein>
    <submittedName>
        <fullName evidence="2">Pimeloyl-ACP methyl ester carboxylesterase</fullName>
    </submittedName>
</protein>
<evidence type="ECO:0000259" key="1">
    <source>
        <dbReference type="Pfam" id="PF12146"/>
    </source>
</evidence>
<dbReference type="STRING" id="574650.SAMN04487966_10459"/>
<organism evidence="2 3">
    <name type="scientific">Micrococcus terreus</name>
    <dbReference type="NCBI Taxonomy" id="574650"/>
    <lineage>
        <taxon>Bacteria</taxon>
        <taxon>Bacillati</taxon>
        <taxon>Actinomycetota</taxon>
        <taxon>Actinomycetes</taxon>
        <taxon>Micrococcales</taxon>
        <taxon>Micrococcaceae</taxon>
        <taxon>Micrococcus</taxon>
    </lineage>
</organism>
<reference evidence="2 3" key="1">
    <citation type="submission" date="2016-10" db="EMBL/GenBank/DDBJ databases">
        <authorList>
            <person name="de Groot N.N."/>
        </authorList>
    </citation>
    <scope>NUCLEOTIDE SEQUENCE [LARGE SCALE GENOMIC DNA]</scope>
    <source>
        <strain evidence="2 3">CGMCC 1.7054</strain>
    </source>
</reference>
<feature type="domain" description="Serine aminopeptidase S33" evidence="1">
    <location>
        <begin position="73"/>
        <end position="335"/>
    </location>
</feature>
<keyword evidence="3" id="KW-1185">Reference proteome</keyword>
<dbReference type="Pfam" id="PF12146">
    <property type="entry name" value="Hydrolase_4"/>
    <property type="match status" value="1"/>
</dbReference>
<dbReference type="GO" id="GO:0016020">
    <property type="term" value="C:membrane"/>
    <property type="evidence" value="ECO:0007669"/>
    <property type="project" value="TreeGrafter"/>
</dbReference>
<dbReference type="InterPro" id="IPR050266">
    <property type="entry name" value="AB_hydrolase_sf"/>
</dbReference>
<dbReference type="RefSeq" id="WP_091696211.1">
    <property type="nucleotide sequence ID" value="NZ_FPCG01000004.1"/>
</dbReference>
<dbReference type="SUPFAM" id="SSF53474">
    <property type="entry name" value="alpha/beta-Hydrolases"/>
    <property type="match status" value="1"/>
</dbReference>
<gene>
    <name evidence="2" type="ORF">SAMN04487966_10459</name>
</gene>